<sequence>MPTEKWGLLSSPDSSISADACHLGRSLNLQRHKFKDIWQVLRRKGRTAKPPPLRSLDCRFRYAKPGCSVDGDEGVDYFLGEIALVNYYSTSDDSEVTSFGGTEKPLKGGLLHDQGDETTGRESIVAARGALRAVVSDGAADHFTVCRVTKMPLVTIGTMEEANYR</sequence>
<accession>A0A225W7X2</accession>
<proteinExistence type="predicted"/>
<comment type="caution">
    <text evidence="1">The sequence shown here is derived from an EMBL/GenBank/DDBJ whole genome shotgun (WGS) entry which is preliminary data.</text>
</comment>
<keyword evidence="2" id="KW-1185">Reference proteome</keyword>
<evidence type="ECO:0000313" key="1">
    <source>
        <dbReference type="EMBL" id="OWZ13826.1"/>
    </source>
</evidence>
<gene>
    <name evidence="1" type="ORF">PHMEG_00012787</name>
</gene>
<organism evidence="1 2">
    <name type="scientific">Phytophthora megakarya</name>
    <dbReference type="NCBI Taxonomy" id="4795"/>
    <lineage>
        <taxon>Eukaryota</taxon>
        <taxon>Sar</taxon>
        <taxon>Stramenopiles</taxon>
        <taxon>Oomycota</taxon>
        <taxon>Peronosporomycetes</taxon>
        <taxon>Peronosporales</taxon>
        <taxon>Peronosporaceae</taxon>
        <taxon>Phytophthora</taxon>
    </lineage>
</organism>
<reference evidence="2" key="1">
    <citation type="submission" date="2017-03" db="EMBL/GenBank/DDBJ databases">
        <title>Phytopthora megakarya and P. palmivora, two closely related causual agents of cacao black pod achieved similar genome size and gene model numbers by different mechanisms.</title>
        <authorList>
            <person name="Ali S."/>
            <person name="Shao J."/>
            <person name="Larry D.J."/>
            <person name="Kronmiller B."/>
            <person name="Shen D."/>
            <person name="Strem M.D."/>
            <person name="Melnick R.L."/>
            <person name="Guiltinan M.J."/>
            <person name="Tyler B.M."/>
            <person name="Meinhardt L.W."/>
            <person name="Bailey B.A."/>
        </authorList>
    </citation>
    <scope>NUCLEOTIDE SEQUENCE [LARGE SCALE GENOMIC DNA]</scope>
    <source>
        <strain evidence="2">zdho120</strain>
    </source>
</reference>
<protein>
    <submittedName>
        <fullName evidence="1">Uncharacterized protein</fullName>
    </submittedName>
</protein>
<dbReference type="EMBL" id="NBNE01001487">
    <property type="protein sequence ID" value="OWZ13826.1"/>
    <property type="molecule type" value="Genomic_DNA"/>
</dbReference>
<name>A0A225W7X2_9STRA</name>
<dbReference type="Proteomes" id="UP000198211">
    <property type="component" value="Unassembled WGS sequence"/>
</dbReference>
<dbReference type="OrthoDB" id="110395at2759"/>
<evidence type="ECO:0000313" key="2">
    <source>
        <dbReference type="Proteomes" id="UP000198211"/>
    </source>
</evidence>
<dbReference type="AlphaFoldDB" id="A0A225W7X2"/>